<dbReference type="InterPro" id="IPR050882">
    <property type="entry name" value="Prepilin_peptidase/N-MTase"/>
</dbReference>
<keyword evidence="4 7" id="KW-0812">Transmembrane</keyword>
<evidence type="ECO:0000256" key="3">
    <source>
        <dbReference type="ARBA" id="ARBA00022475"/>
    </source>
</evidence>
<dbReference type="GO" id="GO:0005886">
    <property type="term" value="C:plasma membrane"/>
    <property type="evidence" value="ECO:0007669"/>
    <property type="project" value="UniProtKB-SubCell"/>
</dbReference>
<dbReference type="SUPFAM" id="SSF48695">
    <property type="entry name" value="Multiheme cytochromes"/>
    <property type="match status" value="1"/>
</dbReference>
<feature type="domain" description="Prepilin peptidase A24 N-terminal" evidence="9">
    <location>
        <begin position="1"/>
        <end position="77"/>
    </location>
</feature>
<dbReference type="Pfam" id="PF01478">
    <property type="entry name" value="Peptidase_A24"/>
    <property type="match status" value="1"/>
</dbReference>
<organism evidence="10 11">
    <name type="scientific">Candidatus Marinarcus aquaticus</name>
    <dbReference type="NCBI Taxonomy" id="2044504"/>
    <lineage>
        <taxon>Bacteria</taxon>
        <taxon>Pseudomonadati</taxon>
        <taxon>Campylobacterota</taxon>
        <taxon>Epsilonproteobacteria</taxon>
        <taxon>Campylobacterales</taxon>
        <taxon>Arcobacteraceae</taxon>
        <taxon>Candidatus Marinarcus</taxon>
    </lineage>
</organism>
<dbReference type="AlphaFoldDB" id="A0A4Q0XLP2"/>
<dbReference type="InterPro" id="IPR036280">
    <property type="entry name" value="Multihaem_cyt_sf"/>
</dbReference>
<feature type="transmembrane region" description="Helical" evidence="7">
    <location>
        <begin position="176"/>
        <end position="204"/>
    </location>
</feature>
<evidence type="ECO:0000259" key="8">
    <source>
        <dbReference type="Pfam" id="PF01478"/>
    </source>
</evidence>
<dbReference type="InterPro" id="IPR000045">
    <property type="entry name" value="Prepilin_IV_endopep_pep"/>
</dbReference>
<sequence>MGSFLNVLIVRLPLNLSILTSSNCPSCHTKIRWYENIPFISFVFLRGHCSSCHTKISWQYPMVEALTALVTTLLFYKLQFGIEFLVVTALFYALIVLSGIDIKYQAVPDYLLLFVLVLVFFLPSRSFIEQLKDALLFAGGFSLLNFIVTFYIQNIKSRLLKDEKLKKQTALGEGDIPIVALISALLGTFSGFVALFFAALFAIIPSLYFTLVKKQRQLAFIPFLSLGLFIEYIFSFSKVFS</sequence>
<keyword evidence="6 7" id="KW-0472">Membrane</keyword>
<feature type="transmembrane region" description="Helical" evidence="7">
    <location>
        <begin position="110"/>
        <end position="128"/>
    </location>
</feature>
<dbReference type="Gene3D" id="1.20.120.1220">
    <property type="match status" value="1"/>
</dbReference>
<evidence type="ECO:0000256" key="4">
    <source>
        <dbReference type="ARBA" id="ARBA00022692"/>
    </source>
</evidence>
<name>A0A4Q0XLP2_9BACT</name>
<evidence type="ECO:0000256" key="7">
    <source>
        <dbReference type="SAM" id="Phobius"/>
    </source>
</evidence>
<feature type="transmembrane region" description="Helical" evidence="7">
    <location>
        <begin position="78"/>
        <end position="98"/>
    </location>
</feature>
<comment type="caution">
    <text evidence="10">The sequence shown here is derived from an EMBL/GenBank/DDBJ whole genome shotgun (WGS) entry which is preliminary data.</text>
</comment>
<comment type="subcellular location">
    <subcellularLocation>
        <location evidence="1">Cell membrane</location>
        <topology evidence="1">Multi-pass membrane protein</topology>
    </subcellularLocation>
</comment>
<gene>
    <name evidence="10" type="ORF">CRV04_12660</name>
</gene>
<dbReference type="OrthoDB" id="9789291at2"/>
<feature type="transmembrane region" description="Helical" evidence="7">
    <location>
        <begin position="134"/>
        <end position="155"/>
    </location>
</feature>
<feature type="transmembrane region" description="Helical" evidence="7">
    <location>
        <begin position="216"/>
        <end position="234"/>
    </location>
</feature>
<dbReference type="Proteomes" id="UP000290657">
    <property type="component" value="Unassembled WGS sequence"/>
</dbReference>
<dbReference type="PANTHER" id="PTHR30487">
    <property type="entry name" value="TYPE 4 PREPILIN-LIKE PROTEINS LEADER PEPTIDE-PROCESSING ENZYME"/>
    <property type="match status" value="1"/>
</dbReference>
<keyword evidence="3" id="KW-1003">Cell membrane</keyword>
<dbReference type="PANTHER" id="PTHR30487:SF0">
    <property type="entry name" value="PREPILIN LEADER PEPTIDASE_N-METHYLTRANSFERASE-RELATED"/>
    <property type="match status" value="1"/>
</dbReference>
<keyword evidence="5 7" id="KW-1133">Transmembrane helix</keyword>
<evidence type="ECO:0000256" key="5">
    <source>
        <dbReference type="ARBA" id="ARBA00022989"/>
    </source>
</evidence>
<dbReference type="EMBL" id="PDKN01000012">
    <property type="protein sequence ID" value="RXJ53809.1"/>
    <property type="molecule type" value="Genomic_DNA"/>
</dbReference>
<keyword evidence="11" id="KW-1185">Reference proteome</keyword>
<evidence type="ECO:0000313" key="10">
    <source>
        <dbReference type="EMBL" id="RXJ53809.1"/>
    </source>
</evidence>
<accession>A0A4Q0XLP2</accession>
<dbReference type="Pfam" id="PF06750">
    <property type="entry name" value="A24_N_bact"/>
    <property type="match status" value="1"/>
</dbReference>
<proteinExistence type="inferred from homology"/>
<reference evidence="10 11" key="1">
    <citation type="submission" date="2017-10" db="EMBL/GenBank/DDBJ databases">
        <title>Genomics of the genus Arcobacter.</title>
        <authorList>
            <person name="Perez-Cataluna A."/>
            <person name="Figueras M.J."/>
        </authorList>
    </citation>
    <scope>NUCLEOTIDE SEQUENCE [LARGE SCALE GENOMIC DNA]</scope>
    <source>
        <strain evidence="10 11">CECT 8987</strain>
    </source>
</reference>
<protein>
    <submittedName>
        <fullName evidence="10">Prepilin peptidase</fullName>
    </submittedName>
</protein>
<dbReference type="GO" id="GO:0006465">
    <property type="term" value="P:signal peptide processing"/>
    <property type="evidence" value="ECO:0007669"/>
    <property type="project" value="TreeGrafter"/>
</dbReference>
<dbReference type="InterPro" id="IPR010627">
    <property type="entry name" value="Prepilin_pept_A24_N"/>
</dbReference>
<comment type="similarity">
    <text evidence="2">Belongs to the peptidase A24 family.</text>
</comment>
<evidence type="ECO:0000256" key="6">
    <source>
        <dbReference type="ARBA" id="ARBA00023136"/>
    </source>
</evidence>
<evidence type="ECO:0000313" key="11">
    <source>
        <dbReference type="Proteomes" id="UP000290657"/>
    </source>
</evidence>
<evidence type="ECO:0000259" key="9">
    <source>
        <dbReference type="Pfam" id="PF06750"/>
    </source>
</evidence>
<evidence type="ECO:0000256" key="1">
    <source>
        <dbReference type="ARBA" id="ARBA00004651"/>
    </source>
</evidence>
<dbReference type="GO" id="GO:0004190">
    <property type="term" value="F:aspartic-type endopeptidase activity"/>
    <property type="evidence" value="ECO:0007669"/>
    <property type="project" value="InterPro"/>
</dbReference>
<feature type="domain" description="Prepilin type IV endopeptidase peptidase" evidence="8">
    <location>
        <begin position="89"/>
        <end position="205"/>
    </location>
</feature>
<evidence type="ECO:0000256" key="2">
    <source>
        <dbReference type="ARBA" id="ARBA00005801"/>
    </source>
</evidence>